<dbReference type="Gene3D" id="3.40.50.2300">
    <property type="match status" value="1"/>
</dbReference>
<protein>
    <submittedName>
        <fullName evidence="2">Uncharacterized protein</fullName>
    </submittedName>
</protein>
<feature type="chain" id="PRO_5041232908" evidence="1">
    <location>
        <begin position="20"/>
        <end position="180"/>
    </location>
</feature>
<dbReference type="KEGG" id="msil:METEAL_33690"/>
<proteinExistence type="predicted"/>
<keyword evidence="3" id="KW-1185">Reference proteome</keyword>
<keyword evidence="1" id="KW-0732">Signal</keyword>
<sequence>MFIRAAILAAFGLATAASAGDFGPLMNAARSTWPDRTRLSVVANYRRSAGEIQALAEAAGEGCTIVVLDVGDGATDYARVLYNETRRIRPDYLVLLRDDPCYPEGVMDSTVIVRRLVQAGIPCLGTTPAAIRQGATFAVGPETGNEILVNPEARGTINVTLPQGRSASLRAARIVMMAMK</sequence>
<dbReference type="EMBL" id="AP027080">
    <property type="protein sequence ID" value="BDU74195.1"/>
    <property type="molecule type" value="Genomic_DNA"/>
</dbReference>
<evidence type="ECO:0000313" key="2">
    <source>
        <dbReference type="EMBL" id="BDU74195.1"/>
    </source>
</evidence>
<gene>
    <name evidence="2" type="ORF">METEAL_33690</name>
</gene>
<reference evidence="3" key="1">
    <citation type="journal article" date="2023" name="Int. J. Syst. Evol. Microbiol.">
        <title>Mesoterricola silvestris gen. nov., sp. nov., Mesoterricola sediminis sp. nov., Geothrix oryzae sp. nov., Geothrix edaphica sp. nov., Geothrix rubra sp. nov., and Geothrix limicola sp. nov., six novel members of Acidobacteriota isolated from soils.</title>
        <authorList>
            <person name="Itoh H."/>
            <person name="Sugisawa Y."/>
            <person name="Mise K."/>
            <person name="Xu Z."/>
            <person name="Kuniyasu M."/>
            <person name="Ushijima N."/>
            <person name="Kawano K."/>
            <person name="Kobayashi E."/>
            <person name="Shiratori Y."/>
            <person name="Masuda Y."/>
            <person name="Senoo K."/>
        </authorList>
    </citation>
    <scope>NUCLEOTIDE SEQUENCE [LARGE SCALE GENOMIC DNA]</scope>
    <source>
        <strain evidence="3">W79</strain>
    </source>
</reference>
<evidence type="ECO:0000313" key="3">
    <source>
        <dbReference type="Proteomes" id="UP001238179"/>
    </source>
</evidence>
<name>A0AA48KAK2_9BACT</name>
<dbReference type="Proteomes" id="UP001238179">
    <property type="component" value="Chromosome"/>
</dbReference>
<accession>A0AA48KAK2</accession>
<dbReference type="AlphaFoldDB" id="A0AA48KAK2"/>
<evidence type="ECO:0000256" key="1">
    <source>
        <dbReference type="SAM" id="SignalP"/>
    </source>
</evidence>
<feature type="signal peptide" evidence="1">
    <location>
        <begin position="1"/>
        <end position="19"/>
    </location>
</feature>
<dbReference type="RefSeq" id="WP_316412871.1">
    <property type="nucleotide sequence ID" value="NZ_AP027080.1"/>
</dbReference>
<organism evidence="2 3">
    <name type="scientific">Mesoterricola silvestris</name>
    <dbReference type="NCBI Taxonomy" id="2927979"/>
    <lineage>
        <taxon>Bacteria</taxon>
        <taxon>Pseudomonadati</taxon>
        <taxon>Acidobacteriota</taxon>
        <taxon>Holophagae</taxon>
        <taxon>Holophagales</taxon>
        <taxon>Holophagaceae</taxon>
        <taxon>Mesoterricola</taxon>
    </lineage>
</organism>